<feature type="domain" description="C2" evidence="1">
    <location>
        <begin position="1"/>
        <end position="123"/>
    </location>
</feature>
<accession>A0ABC8SLJ3</accession>
<dbReference type="Gene3D" id="2.60.40.150">
    <property type="entry name" value="C2 domain"/>
    <property type="match status" value="1"/>
</dbReference>
<gene>
    <name evidence="2" type="ORF">ILEXP_LOCUS25256</name>
</gene>
<comment type="caution">
    <text evidence="2">The sequence shown here is derived from an EMBL/GenBank/DDBJ whole genome shotgun (WGS) entry which is preliminary data.</text>
</comment>
<organism evidence="2 3">
    <name type="scientific">Ilex paraguariensis</name>
    <name type="common">yerba mate</name>
    <dbReference type="NCBI Taxonomy" id="185542"/>
    <lineage>
        <taxon>Eukaryota</taxon>
        <taxon>Viridiplantae</taxon>
        <taxon>Streptophyta</taxon>
        <taxon>Embryophyta</taxon>
        <taxon>Tracheophyta</taxon>
        <taxon>Spermatophyta</taxon>
        <taxon>Magnoliopsida</taxon>
        <taxon>eudicotyledons</taxon>
        <taxon>Gunneridae</taxon>
        <taxon>Pentapetalae</taxon>
        <taxon>asterids</taxon>
        <taxon>campanulids</taxon>
        <taxon>Aquifoliales</taxon>
        <taxon>Aquifoliaceae</taxon>
        <taxon>Ilex</taxon>
    </lineage>
</organism>
<dbReference type="Proteomes" id="UP001642360">
    <property type="component" value="Unassembled WGS sequence"/>
</dbReference>
<dbReference type="Pfam" id="PF00168">
    <property type="entry name" value="C2"/>
    <property type="match status" value="1"/>
</dbReference>
<dbReference type="InterPro" id="IPR035892">
    <property type="entry name" value="C2_domain_sf"/>
</dbReference>
<keyword evidence="3" id="KW-1185">Reference proteome</keyword>
<reference evidence="2 3" key="1">
    <citation type="submission" date="2024-02" db="EMBL/GenBank/DDBJ databases">
        <authorList>
            <person name="Vignale AGUSTIN F."/>
            <person name="Sosa J E."/>
            <person name="Modenutti C."/>
        </authorList>
    </citation>
    <scope>NUCLEOTIDE SEQUENCE [LARGE SCALE GENOMIC DNA]</scope>
</reference>
<proteinExistence type="predicted"/>
<dbReference type="SUPFAM" id="SSF49562">
    <property type="entry name" value="C2 domain (Calcium/lipid-binding domain, CaLB)"/>
    <property type="match status" value="1"/>
</dbReference>
<evidence type="ECO:0000259" key="1">
    <source>
        <dbReference type="PROSITE" id="PS50004"/>
    </source>
</evidence>
<sequence>MASASCYSLGRSSTLLRVELKSATLNFKRAGNFYIRVWINQEQKLETKVVSWIIVYDPPVWNPKFIFSVPNTFISDENSTVHFEILQERKYFPDFLVGRAECKVKSLSPVENMELRNGIEEEVKYDTENDLDDDDDEIQEGCVAVSGVGDCNWTQFATLYVEYWGSLEVSKGSSKKGCLDIEMVVWSSDVSGLGDCNWLYD</sequence>
<dbReference type="PROSITE" id="PS50004">
    <property type="entry name" value="C2"/>
    <property type="match status" value="1"/>
</dbReference>
<dbReference type="AlphaFoldDB" id="A0ABC8SLJ3"/>
<protein>
    <recommendedName>
        <fullName evidence="1">C2 domain-containing protein</fullName>
    </recommendedName>
</protein>
<name>A0ABC8SLJ3_9AQUA</name>
<dbReference type="CDD" id="cd00030">
    <property type="entry name" value="C2"/>
    <property type="match status" value="1"/>
</dbReference>
<dbReference type="InterPro" id="IPR000008">
    <property type="entry name" value="C2_dom"/>
</dbReference>
<evidence type="ECO:0000313" key="3">
    <source>
        <dbReference type="Proteomes" id="UP001642360"/>
    </source>
</evidence>
<dbReference type="EMBL" id="CAUOFW020002903">
    <property type="protein sequence ID" value="CAK9156705.1"/>
    <property type="molecule type" value="Genomic_DNA"/>
</dbReference>
<evidence type="ECO:0000313" key="2">
    <source>
        <dbReference type="EMBL" id="CAK9156705.1"/>
    </source>
</evidence>